<evidence type="ECO:0000256" key="1">
    <source>
        <dbReference type="ARBA" id="ARBA00022598"/>
    </source>
</evidence>
<dbReference type="InterPro" id="IPR014746">
    <property type="entry name" value="Gln_synth/guanido_kin_cat_dom"/>
</dbReference>
<dbReference type="NCBIfam" id="NF010041">
    <property type="entry name" value="PRK13517.1-1"/>
    <property type="match status" value="1"/>
</dbReference>
<sequence length="355" mass="38360">MLTVGVEEEFLLADPAGHLSFAGPEVVGAAREQEGELQLELATCQVESATDVCRGAEELIKQLDGLRAGLAEEAGRRDLRVVASGTSLLAEPGTPEITPTGRYRRMAERFGAITHTATTCGCHVHVAVPDSETAVLVGNHVRPWLPALLAMTANSPYYDGEDTRYSSWRHVLWSRWPSAGPPPVFSSLDHYESTVEALLRSGAMLDRGMIYWDIRVSDKQPTLECRVSDVAATSREAALLAVLTRGLVGMALDDLGASPYQPPQEVLRANLWRAARDGITGDCPHPVTGEVVPVSGLLGELAEFVRPVLRETPGDAEFVADMLAELDKTGGGAERQRAAYAKRQRLEDVVTLLAQ</sequence>
<dbReference type="EMBL" id="JBHUKR010000020">
    <property type="protein sequence ID" value="MFD2420621.1"/>
    <property type="molecule type" value="Genomic_DNA"/>
</dbReference>
<dbReference type="HAMAP" id="MF_01609">
    <property type="entry name" value="Glu_cys_ligase_2"/>
    <property type="match status" value="1"/>
</dbReference>
<comment type="function">
    <text evidence="5">ATP-dependent carboxylate-amine ligase which exhibits weak glutamate--cysteine ligase activity.</text>
</comment>
<comment type="caution">
    <text evidence="6">The sequence shown here is derived from an EMBL/GenBank/DDBJ whole genome shotgun (WGS) entry which is preliminary data.</text>
</comment>
<dbReference type="SUPFAM" id="SSF55931">
    <property type="entry name" value="Glutamine synthetase/guanido kinase"/>
    <property type="match status" value="1"/>
</dbReference>
<evidence type="ECO:0000256" key="5">
    <source>
        <dbReference type="HAMAP-Rule" id="MF_01609"/>
    </source>
</evidence>
<dbReference type="PANTHER" id="PTHR36510:SF1">
    <property type="entry name" value="GLUTAMATE--CYSTEINE LIGASE 2-RELATED"/>
    <property type="match status" value="1"/>
</dbReference>
<evidence type="ECO:0000313" key="6">
    <source>
        <dbReference type="EMBL" id="MFD2420621.1"/>
    </source>
</evidence>
<evidence type="ECO:0000313" key="7">
    <source>
        <dbReference type="Proteomes" id="UP001597417"/>
    </source>
</evidence>
<keyword evidence="1 5" id="KW-0436">Ligase</keyword>
<dbReference type="GO" id="GO:0004357">
    <property type="term" value="F:glutamate-cysteine ligase activity"/>
    <property type="evidence" value="ECO:0007669"/>
    <property type="project" value="UniProtKB-EC"/>
</dbReference>
<dbReference type="NCBIfam" id="TIGR02050">
    <property type="entry name" value="gshA_cyan_rel"/>
    <property type="match status" value="1"/>
</dbReference>
<dbReference type="Proteomes" id="UP001597417">
    <property type="component" value="Unassembled WGS sequence"/>
</dbReference>
<dbReference type="EC" id="6.3.2.2" evidence="5"/>
<accession>A0ABW5G6P8</accession>
<keyword evidence="2 5" id="KW-0547">Nucleotide-binding</keyword>
<evidence type="ECO:0000256" key="4">
    <source>
        <dbReference type="ARBA" id="ARBA00048819"/>
    </source>
</evidence>
<dbReference type="InterPro" id="IPR006336">
    <property type="entry name" value="GCS2"/>
</dbReference>
<reference evidence="7" key="1">
    <citation type="journal article" date="2019" name="Int. J. Syst. Evol. Microbiol.">
        <title>The Global Catalogue of Microorganisms (GCM) 10K type strain sequencing project: providing services to taxonomists for standard genome sequencing and annotation.</title>
        <authorList>
            <consortium name="The Broad Institute Genomics Platform"/>
            <consortium name="The Broad Institute Genome Sequencing Center for Infectious Disease"/>
            <person name="Wu L."/>
            <person name="Ma J."/>
        </authorList>
    </citation>
    <scope>NUCLEOTIDE SEQUENCE [LARGE SCALE GENOMIC DNA]</scope>
    <source>
        <strain evidence="7">CGMCC 4.7645</strain>
    </source>
</reference>
<dbReference type="PANTHER" id="PTHR36510">
    <property type="entry name" value="GLUTAMATE--CYSTEINE LIGASE 2-RELATED"/>
    <property type="match status" value="1"/>
</dbReference>
<keyword evidence="3 5" id="KW-0067">ATP-binding</keyword>
<dbReference type="InterPro" id="IPR011793">
    <property type="entry name" value="YbdK"/>
</dbReference>
<dbReference type="Gene3D" id="3.30.590.20">
    <property type="match status" value="1"/>
</dbReference>
<dbReference type="InterPro" id="IPR050141">
    <property type="entry name" value="GCL_type2/YbdK_subfam"/>
</dbReference>
<evidence type="ECO:0000256" key="3">
    <source>
        <dbReference type="ARBA" id="ARBA00022840"/>
    </source>
</evidence>
<comment type="catalytic activity">
    <reaction evidence="4 5">
        <text>L-cysteine + L-glutamate + ATP = gamma-L-glutamyl-L-cysteine + ADP + phosphate + H(+)</text>
        <dbReference type="Rhea" id="RHEA:13285"/>
        <dbReference type="ChEBI" id="CHEBI:15378"/>
        <dbReference type="ChEBI" id="CHEBI:29985"/>
        <dbReference type="ChEBI" id="CHEBI:30616"/>
        <dbReference type="ChEBI" id="CHEBI:35235"/>
        <dbReference type="ChEBI" id="CHEBI:43474"/>
        <dbReference type="ChEBI" id="CHEBI:58173"/>
        <dbReference type="ChEBI" id="CHEBI:456216"/>
        <dbReference type="EC" id="6.3.2.2"/>
    </reaction>
</comment>
<proteinExistence type="inferred from homology"/>
<protein>
    <recommendedName>
        <fullName evidence="5">Putative glutamate--cysteine ligase 2</fullName>
        <ecNumber evidence="5">6.3.2.2</ecNumber>
    </recommendedName>
    <alternativeName>
        <fullName evidence="5">Gamma-glutamylcysteine synthetase 2</fullName>
        <shortName evidence="5">GCS 2</shortName>
        <shortName evidence="5">Gamma-GCS 2</shortName>
    </alternativeName>
</protein>
<comment type="similarity">
    <text evidence="5">Belongs to the glutamate--cysteine ligase type 2 family. YbdK subfamily.</text>
</comment>
<name>A0ABW5G6P8_9PSEU</name>
<dbReference type="RefSeq" id="WP_378268772.1">
    <property type="nucleotide sequence ID" value="NZ_JBHUKR010000020.1"/>
</dbReference>
<dbReference type="Pfam" id="PF04107">
    <property type="entry name" value="GCS2"/>
    <property type="match status" value="1"/>
</dbReference>
<gene>
    <name evidence="6" type="ORF">ACFSXZ_30265</name>
</gene>
<keyword evidence="7" id="KW-1185">Reference proteome</keyword>
<organism evidence="6 7">
    <name type="scientific">Amycolatopsis pigmentata</name>
    <dbReference type="NCBI Taxonomy" id="450801"/>
    <lineage>
        <taxon>Bacteria</taxon>
        <taxon>Bacillati</taxon>
        <taxon>Actinomycetota</taxon>
        <taxon>Actinomycetes</taxon>
        <taxon>Pseudonocardiales</taxon>
        <taxon>Pseudonocardiaceae</taxon>
        <taxon>Amycolatopsis</taxon>
    </lineage>
</organism>
<evidence type="ECO:0000256" key="2">
    <source>
        <dbReference type="ARBA" id="ARBA00022741"/>
    </source>
</evidence>